<feature type="transmembrane region" description="Helical" evidence="1">
    <location>
        <begin position="167"/>
        <end position="186"/>
    </location>
</feature>
<reference evidence="3" key="1">
    <citation type="submission" date="2011-12" db="EMBL/GenBank/DDBJ databases">
        <title>Complete sequence of Clostridium clariflavum DSM 19732.</title>
        <authorList>
            <consortium name="US DOE Joint Genome Institute"/>
            <person name="Lucas S."/>
            <person name="Han J."/>
            <person name="Lapidus A."/>
            <person name="Cheng J.-F."/>
            <person name="Goodwin L."/>
            <person name="Pitluck S."/>
            <person name="Peters L."/>
            <person name="Teshima H."/>
            <person name="Detter J.C."/>
            <person name="Han C."/>
            <person name="Tapia R."/>
            <person name="Land M."/>
            <person name="Hauser L."/>
            <person name="Kyrpides N."/>
            <person name="Ivanova N."/>
            <person name="Pagani I."/>
            <person name="Kitzmiller T."/>
            <person name="Lynd L."/>
            <person name="Izquierdo J."/>
            <person name="Woyke T."/>
        </authorList>
    </citation>
    <scope>NUCLEOTIDE SEQUENCE [LARGE SCALE GENOMIC DNA]</scope>
    <source>
        <strain evidence="3">DSM 19732 / NBRC 101661 / EBR45</strain>
    </source>
</reference>
<dbReference type="Proteomes" id="UP000005435">
    <property type="component" value="Chromosome"/>
</dbReference>
<feature type="transmembrane region" description="Helical" evidence="1">
    <location>
        <begin position="229"/>
        <end position="247"/>
    </location>
</feature>
<feature type="transmembrane region" description="Helical" evidence="1">
    <location>
        <begin position="48"/>
        <end position="68"/>
    </location>
</feature>
<dbReference type="KEGG" id="ccl:Clocl_1033"/>
<feature type="transmembrane region" description="Helical" evidence="1">
    <location>
        <begin position="16"/>
        <end position="36"/>
    </location>
</feature>
<feature type="transmembrane region" description="Helical" evidence="1">
    <location>
        <begin position="206"/>
        <end position="223"/>
    </location>
</feature>
<dbReference type="EMBL" id="CP003065">
    <property type="protein sequence ID" value="AEV67710.1"/>
    <property type="molecule type" value="Genomic_DNA"/>
</dbReference>
<accession>G8LXJ9</accession>
<protein>
    <submittedName>
        <fullName evidence="2">Uncharacterized protein</fullName>
    </submittedName>
</protein>
<dbReference type="RefSeq" id="WP_014254328.1">
    <property type="nucleotide sequence ID" value="NC_016627.1"/>
</dbReference>
<dbReference type="AlphaFoldDB" id="G8LXJ9"/>
<name>G8LXJ9_ACECE</name>
<reference evidence="2 3" key="2">
    <citation type="journal article" date="2012" name="Stand. Genomic Sci.">
        <title>Complete Genome Sequence of Clostridium clariflavum DSM 19732.</title>
        <authorList>
            <person name="Izquierdo J.A."/>
            <person name="Goodwin L."/>
            <person name="Davenport K.W."/>
            <person name="Teshima H."/>
            <person name="Bruce D."/>
            <person name="Detter C."/>
            <person name="Tapia R."/>
            <person name="Han S."/>
            <person name="Land M."/>
            <person name="Hauser L."/>
            <person name="Jeffries C.D."/>
            <person name="Han J."/>
            <person name="Pitluck S."/>
            <person name="Nolan M."/>
            <person name="Chen A."/>
            <person name="Huntemann M."/>
            <person name="Mavromatis K."/>
            <person name="Mikhailova N."/>
            <person name="Liolios K."/>
            <person name="Woyke T."/>
            <person name="Lynd L.R."/>
        </authorList>
    </citation>
    <scope>NUCLEOTIDE SEQUENCE [LARGE SCALE GENOMIC DNA]</scope>
    <source>
        <strain evidence="3">DSM 19732 / NBRC 101661 / EBR45</strain>
    </source>
</reference>
<feature type="transmembrane region" description="Helical" evidence="1">
    <location>
        <begin position="80"/>
        <end position="99"/>
    </location>
</feature>
<feature type="transmembrane region" description="Helical" evidence="1">
    <location>
        <begin position="105"/>
        <end position="125"/>
    </location>
</feature>
<dbReference type="STRING" id="720554.Clocl_1033"/>
<evidence type="ECO:0000313" key="2">
    <source>
        <dbReference type="EMBL" id="AEV67710.1"/>
    </source>
</evidence>
<dbReference type="eggNOG" id="ENOG5033PRZ">
    <property type="taxonomic scope" value="Bacteria"/>
</dbReference>
<keyword evidence="1" id="KW-0472">Membrane</keyword>
<dbReference type="OrthoDB" id="2082494at2"/>
<keyword evidence="3" id="KW-1185">Reference proteome</keyword>
<sequence precursor="true">MHPNSTEVLNASSKKLSVYAIILAAFVIFAYVIFFWPGKFLYDIRDDFYFLIFPGAAILAGNFVKSIVKSCFVGKWTELAASFILYLTNGTSAVLFIAFSSKDMGYLTAIAWVVLLAISIVIYKASKFFYTGIYSGCLIKAFSYILMGFSIRGILGDILLRYFSNLVMISFVILALLQMATLIELFYNEKSRRLAMWLKSNHFKKYIGIFASVFIIGLLRRDILSSGLAGWILIFMVLLVIFVLFAVRMWGSVKYFPEEKLAKHVQDMNFDKSKDLENITRYIEDYVNLGKKSRLVSYLTYLGYKSGIPFGAVSNIIAPLVEYCDPEIPGMLTVEQYKAIEERNRQNRLRVIEKITSNLKLFGKGVYVYNGYYTGAKNLQDYN</sequence>
<keyword evidence="1" id="KW-0812">Transmembrane</keyword>
<organism evidence="2 3">
    <name type="scientific">Acetivibrio clariflavus (strain DSM 19732 / NBRC 101661 / EBR45)</name>
    <name type="common">Clostridium clariflavum</name>
    <dbReference type="NCBI Taxonomy" id="720554"/>
    <lineage>
        <taxon>Bacteria</taxon>
        <taxon>Bacillati</taxon>
        <taxon>Bacillota</taxon>
        <taxon>Clostridia</taxon>
        <taxon>Eubacteriales</taxon>
        <taxon>Oscillospiraceae</taxon>
        <taxon>Acetivibrio</taxon>
    </lineage>
</organism>
<evidence type="ECO:0000256" key="1">
    <source>
        <dbReference type="SAM" id="Phobius"/>
    </source>
</evidence>
<feature type="transmembrane region" description="Helical" evidence="1">
    <location>
        <begin position="137"/>
        <end position="155"/>
    </location>
</feature>
<dbReference type="HOGENOM" id="CLU_721025_0_0_9"/>
<evidence type="ECO:0000313" key="3">
    <source>
        <dbReference type="Proteomes" id="UP000005435"/>
    </source>
</evidence>
<proteinExistence type="predicted"/>
<keyword evidence="1" id="KW-1133">Transmembrane helix</keyword>
<gene>
    <name evidence="2" type="ordered locus">Clocl_1033</name>
</gene>